<reference evidence="2" key="1">
    <citation type="submission" date="2021-12" db="EMBL/GenBank/DDBJ databases">
        <authorList>
            <person name="King R."/>
        </authorList>
    </citation>
    <scope>NUCLEOTIDE SEQUENCE</scope>
</reference>
<feature type="signal peptide" evidence="1">
    <location>
        <begin position="1"/>
        <end position="18"/>
    </location>
</feature>
<sequence length="327" mass="36614">MRILTTFAALLLVGLACSNPVTKSDVMIITDDFFPDSLVQYTAQNNIIRLFTPLNELNFSEDDDDDEANVYIFFVEGDKNNEGDTVYKGLSILKNGKATKLLENGKDMAAPNGDNKDVYLAASDGIYLYNDKTNGAEKYGTVNEDIVGIEVENSTGVIYILTNNNKVYKVTEEGTVKEQLSEIQNAKQITVDYAGNLFYVDTEDQVYVYTEDGVKKIEGIPSHPSYVQLVRPPFVLDEGVPLIIGKKAFTILPNGTADYSEVNFNVYPTAYSMEATLIQYYAYNKKIYEFNILALILGELLEDLKSFLGEKVDDIQSLATRSRKEFR</sequence>
<evidence type="ECO:0000313" key="2">
    <source>
        <dbReference type="EMBL" id="CAG9790011.1"/>
    </source>
</evidence>
<gene>
    <name evidence="2" type="ORF">DIATSA_LOCUS7703</name>
</gene>
<evidence type="ECO:0000256" key="1">
    <source>
        <dbReference type="SAM" id="SignalP"/>
    </source>
</evidence>
<keyword evidence="1" id="KW-0732">Signal</keyword>
<evidence type="ECO:0000313" key="3">
    <source>
        <dbReference type="Proteomes" id="UP001153714"/>
    </source>
</evidence>
<keyword evidence="3" id="KW-1185">Reference proteome</keyword>
<dbReference type="InterPro" id="IPR011042">
    <property type="entry name" value="6-blade_b-propeller_TolB-like"/>
</dbReference>
<dbReference type="Proteomes" id="UP001153714">
    <property type="component" value="Chromosome 20"/>
</dbReference>
<protein>
    <recommendedName>
        <fullName evidence="4">Lipoprotein</fullName>
    </recommendedName>
</protein>
<organism evidence="2 3">
    <name type="scientific">Diatraea saccharalis</name>
    <name type="common">sugarcane borer</name>
    <dbReference type="NCBI Taxonomy" id="40085"/>
    <lineage>
        <taxon>Eukaryota</taxon>
        <taxon>Metazoa</taxon>
        <taxon>Ecdysozoa</taxon>
        <taxon>Arthropoda</taxon>
        <taxon>Hexapoda</taxon>
        <taxon>Insecta</taxon>
        <taxon>Pterygota</taxon>
        <taxon>Neoptera</taxon>
        <taxon>Endopterygota</taxon>
        <taxon>Lepidoptera</taxon>
        <taxon>Glossata</taxon>
        <taxon>Ditrysia</taxon>
        <taxon>Pyraloidea</taxon>
        <taxon>Crambidae</taxon>
        <taxon>Crambinae</taxon>
        <taxon>Diatraea</taxon>
    </lineage>
</organism>
<dbReference type="AlphaFoldDB" id="A0A9N9WES0"/>
<dbReference type="Gene3D" id="2.120.10.30">
    <property type="entry name" value="TolB, C-terminal domain"/>
    <property type="match status" value="1"/>
</dbReference>
<name>A0A9N9WES0_9NEOP</name>
<dbReference type="SUPFAM" id="SSF63825">
    <property type="entry name" value="YWTD domain"/>
    <property type="match status" value="1"/>
</dbReference>
<feature type="chain" id="PRO_5040180740" description="Lipoprotein" evidence="1">
    <location>
        <begin position="19"/>
        <end position="327"/>
    </location>
</feature>
<proteinExistence type="predicted"/>
<accession>A0A9N9WES0</accession>
<evidence type="ECO:0008006" key="4">
    <source>
        <dbReference type="Google" id="ProtNLM"/>
    </source>
</evidence>
<dbReference type="EMBL" id="OU893351">
    <property type="protein sequence ID" value="CAG9790011.1"/>
    <property type="molecule type" value="Genomic_DNA"/>
</dbReference>
<reference evidence="2" key="2">
    <citation type="submission" date="2022-10" db="EMBL/GenBank/DDBJ databases">
        <authorList>
            <consortium name="ENA_rothamsted_submissions"/>
            <consortium name="culmorum"/>
            <person name="King R."/>
        </authorList>
    </citation>
    <scope>NUCLEOTIDE SEQUENCE</scope>
</reference>
<dbReference type="OrthoDB" id="7071878at2759"/>
<dbReference type="PROSITE" id="PS51257">
    <property type="entry name" value="PROKAR_LIPOPROTEIN"/>
    <property type="match status" value="1"/>
</dbReference>